<dbReference type="Proteomes" id="UP000178820">
    <property type="component" value="Unassembled WGS sequence"/>
</dbReference>
<evidence type="ECO:0000313" key="1">
    <source>
        <dbReference type="EMBL" id="OGZ69518.1"/>
    </source>
</evidence>
<proteinExistence type="predicted"/>
<dbReference type="STRING" id="1802207.A3D44_03850"/>
<evidence type="ECO:0000313" key="2">
    <source>
        <dbReference type="Proteomes" id="UP000178820"/>
    </source>
</evidence>
<name>A0A1G2I639_9BACT</name>
<reference evidence="1 2" key="1">
    <citation type="journal article" date="2016" name="Nat. Commun.">
        <title>Thousands of microbial genomes shed light on interconnected biogeochemical processes in an aquifer system.</title>
        <authorList>
            <person name="Anantharaman K."/>
            <person name="Brown C.T."/>
            <person name="Hug L.A."/>
            <person name="Sharon I."/>
            <person name="Castelle C.J."/>
            <person name="Probst A.J."/>
            <person name="Thomas B.C."/>
            <person name="Singh A."/>
            <person name="Wilkins M.J."/>
            <person name="Karaoz U."/>
            <person name="Brodie E.L."/>
            <person name="Williams K.H."/>
            <person name="Hubbard S.S."/>
            <person name="Banfield J.F."/>
        </authorList>
    </citation>
    <scope>NUCLEOTIDE SEQUENCE [LARGE SCALE GENOMIC DNA]</scope>
</reference>
<protein>
    <submittedName>
        <fullName evidence="1">Uncharacterized protein</fullName>
    </submittedName>
</protein>
<sequence length="171" mass="20018">MNEFNALYEFINLAQKNRKYPANTAHGRRAALKLFETVLHPDELEDLRLIEEKMKEIYLDLISKHRDTFSIASLNTYKGRFLKVISDYKKYGNPQSFAHWETKIRRYKNKNTEKDSKKDIYLSDVSLPIHSPVNKIKISFDSERNCVIELPPKLTKEDASIIIKIIESLAD</sequence>
<dbReference type="AlphaFoldDB" id="A0A1G2I639"/>
<dbReference type="EMBL" id="MHOT01000010">
    <property type="protein sequence ID" value="OGZ69518.1"/>
    <property type="molecule type" value="Genomic_DNA"/>
</dbReference>
<gene>
    <name evidence="1" type="ORF">A3D44_03850</name>
</gene>
<accession>A0A1G2I639</accession>
<organism evidence="1 2">
    <name type="scientific">Candidatus Staskawiczbacteria bacterium RIFCSPHIGHO2_02_FULL_42_22</name>
    <dbReference type="NCBI Taxonomy" id="1802207"/>
    <lineage>
        <taxon>Bacteria</taxon>
        <taxon>Candidatus Staskawicziibacteriota</taxon>
    </lineage>
</organism>
<comment type="caution">
    <text evidence="1">The sequence shown here is derived from an EMBL/GenBank/DDBJ whole genome shotgun (WGS) entry which is preliminary data.</text>
</comment>